<evidence type="ECO:0000313" key="1">
    <source>
        <dbReference type="EMBL" id="KZM28817.1"/>
    </source>
</evidence>
<comment type="caution">
    <text evidence="1">The sequence shown here is derived from an EMBL/GenBank/DDBJ whole genome shotgun (WGS) entry which is preliminary data.</text>
</comment>
<name>A0A163MLF1_DIDRA</name>
<dbReference type="Gene3D" id="2.60.120.620">
    <property type="entry name" value="q2cbj1_9rhob like domain"/>
    <property type="match status" value="1"/>
</dbReference>
<dbReference type="OrthoDB" id="2328924at2759"/>
<sequence>MPHASSPERDVPSFNGERLYVNDGLLRPEQVGALRQSTPNMPMEELRCRYNEDGYVFLKGLLPKEDVLKAREEYFSFLSPSGVLKPGTQPVDGIFDPEKNPADYPGIGAGATGGNGRPGEETAKGFVDLALQAHYEDWYKEKFCKHPTLKDFIARMTGWGDENTLPVRRSLLRNNTPGNKAIGVHYDQIFLRYGEPTSVTAWVPMGDVSLTGGGLIYLKNGHTLGQEVEADFTSKAKASGMTDEEAKNAFNQNMLATGLLADGAREYSETFDRKWLVTSYEAGDVVLHTPFAIHASTMNYDPENVIRVGTDLRFVDSSKPWDKRWDKDYSFNDGV</sequence>
<dbReference type="STRING" id="5454.A0A163MLF1"/>
<dbReference type="SUPFAM" id="SSF51197">
    <property type="entry name" value="Clavaminate synthase-like"/>
    <property type="match status" value="1"/>
</dbReference>
<dbReference type="InterPro" id="IPR008775">
    <property type="entry name" value="Phytyl_CoA_dOase-like"/>
</dbReference>
<evidence type="ECO:0000313" key="2">
    <source>
        <dbReference type="Proteomes" id="UP000076837"/>
    </source>
</evidence>
<dbReference type="AlphaFoldDB" id="A0A163MLF1"/>
<organism evidence="1 2">
    <name type="scientific">Didymella rabiei</name>
    <name type="common">Chickpea ascochyta blight fungus</name>
    <name type="synonym">Mycosphaerella rabiei</name>
    <dbReference type="NCBI Taxonomy" id="5454"/>
    <lineage>
        <taxon>Eukaryota</taxon>
        <taxon>Fungi</taxon>
        <taxon>Dikarya</taxon>
        <taxon>Ascomycota</taxon>
        <taxon>Pezizomycotina</taxon>
        <taxon>Dothideomycetes</taxon>
        <taxon>Pleosporomycetidae</taxon>
        <taxon>Pleosporales</taxon>
        <taxon>Pleosporineae</taxon>
        <taxon>Didymellaceae</taxon>
        <taxon>Ascochyta</taxon>
    </lineage>
</organism>
<protein>
    <submittedName>
        <fullName evidence="1">Uncharacterized protein</fullName>
    </submittedName>
</protein>
<dbReference type="PANTHER" id="PTHR40128">
    <property type="entry name" value="EXPRESSED PROTEIN"/>
    <property type="match status" value="1"/>
</dbReference>
<dbReference type="EMBL" id="JYNV01000001">
    <property type="protein sequence ID" value="KZM28817.1"/>
    <property type="molecule type" value="Genomic_DNA"/>
</dbReference>
<proteinExistence type="predicted"/>
<dbReference type="Proteomes" id="UP000076837">
    <property type="component" value="Unassembled WGS sequence"/>
</dbReference>
<dbReference type="Pfam" id="PF05721">
    <property type="entry name" value="PhyH"/>
    <property type="match status" value="1"/>
</dbReference>
<accession>A0A163MLF1</accession>
<gene>
    <name evidence="1" type="ORF">ST47_g48</name>
</gene>
<keyword evidence="2" id="KW-1185">Reference proteome</keyword>
<reference evidence="1 2" key="1">
    <citation type="journal article" date="2016" name="Sci. Rep.">
        <title>Draft genome sequencing and secretome analysis of fungal phytopathogen Ascochyta rabiei provides insight into the necrotrophic effector repertoire.</title>
        <authorList>
            <person name="Verma S."/>
            <person name="Gazara R.K."/>
            <person name="Nizam S."/>
            <person name="Parween S."/>
            <person name="Chattopadhyay D."/>
            <person name="Verma P.K."/>
        </authorList>
    </citation>
    <scope>NUCLEOTIDE SEQUENCE [LARGE SCALE GENOMIC DNA]</scope>
    <source>
        <strain evidence="1 2">ArDII</strain>
    </source>
</reference>
<dbReference type="PANTHER" id="PTHR40128:SF1">
    <property type="entry name" value="PHYTANOYL-COA HYDROXYLASE"/>
    <property type="match status" value="1"/>
</dbReference>